<dbReference type="PROSITE" id="PS00455">
    <property type="entry name" value="AMP_BINDING"/>
    <property type="match status" value="1"/>
</dbReference>
<dbReference type="InterPro" id="IPR050237">
    <property type="entry name" value="ATP-dep_AMP-bd_enzyme"/>
</dbReference>
<dbReference type="AlphaFoldDB" id="A0A6C1KB46"/>
<dbReference type="EMBL" id="VAUP01000041">
    <property type="protein sequence ID" value="TLX41001.1"/>
    <property type="molecule type" value="Genomic_DNA"/>
</dbReference>
<name>A0A6C1KB46_XANAU</name>
<dbReference type="Pfam" id="PF00501">
    <property type="entry name" value="AMP-binding"/>
    <property type="match status" value="1"/>
</dbReference>
<dbReference type="Pfam" id="PF13193">
    <property type="entry name" value="AMP-binding_C"/>
    <property type="match status" value="1"/>
</dbReference>
<sequence>MSITRHLARHGPERPDAPALTCEGESITYSALAALVQRIAARFGDAPEGGIALDLPNGAALAVLFLAAAHAGREGQVFDPAWPAGQRADILARIRPGLLVSCGADADVRLSPTQGLAGLAEAIGAGADAVTAPPDPDLPFPDLPFYVGFTSGSTGLPKGYRRTHRSWTESFDADTREFGIGPGDVVLAPGALTHSLFLYALARGLDAGAHVILSKSFRPRAVADLARRHKASVLFGVPTQLALLLDHLAAEGARLDHVRLVLCSGAKWPAGRKALFSIHLPRAGFAEFYGASELSFITVAKGDEPVPEGSVGRAFDGVRLAIRDRAGRRLPMGRTGLVFVESPFLFLDYATGDSADLLRHGPEISVGDMGRLDAAGFLTLAGRAKRMIVTSGKNLYPEEVERQLELHPAIAAAAVMGVPDGKRGERLVAFLQPEEGAQMGASVTRADLVAWLRPRLALFKVPRLYARVARWPLTASGKTDFAAVARLWPNDCELIP</sequence>
<dbReference type="InterPro" id="IPR020845">
    <property type="entry name" value="AMP-binding_CS"/>
</dbReference>
<dbReference type="PANTHER" id="PTHR43767:SF1">
    <property type="entry name" value="NONRIBOSOMAL PEPTIDE SYNTHASE PES1 (EUROFUNG)-RELATED"/>
    <property type="match status" value="1"/>
</dbReference>
<dbReference type="Proteomes" id="UP000305131">
    <property type="component" value="Unassembled WGS sequence"/>
</dbReference>
<dbReference type="InterPro" id="IPR000873">
    <property type="entry name" value="AMP-dep_synth/lig_dom"/>
</dbReference>
<gene>
    <name evidence="3" type="ORF">FBQ73_21430</name>
</gene>
<dbReference type="Gene3D" id="3.30.300.30">
    <property type="match status" value="1"/>
</dbReference>
<accession>A0A6C1KB46</accession>
<dbReference type="Gene3D" id="3.40.50.12780">
    <property type="entry name" value="N-terminal domain of ligase-like"/>
    <property type="match status" value="1"/>
</dbReference>
<organism evidence="3 4">
    <name type="scientific">Xanthobacter autotrophicus</name>
    <dbReference type="NCBI Taxonomy" id="280"/>
    <lineage>
        <taxon>Bacteria</taxon>
        <taxon>Pseudomonadati</taxon>
        <taxon>Pseudomonadota</taxon>
        <taxon>Alphaproteobacteria</taxon>
        <taxon>Hyphomicrobiales</taxon>
        <taxon>Xanthobacteraceae</taxon>
        <taxon>Xanthobacter</taxon>
    </lineage>
</organism>
<dbReference type="SUPFAM" id="SSF56801">
    <property type="entry name" value="Acetyl-CoA synthetase-like"/>
    <property type="match status" value="1"/>
</dbReference>
<dbReference type="OrthoDB" id="9803968at2"/>
<comment type="caution">
    <text evidence="3">The sequence shown here is derived from an EMBL/GenBank/DDBJ whole genome shotgun (WGS) entry which is preliminary data.</text>
</comment>
<feature type="domain" description="AMP-binding enzyme C-terminal" evidence="2">
    <location>
        <begin position="399"/>
        <end position="478"/>
    </location>
</feature>
<dbReference type="GO" id="GO:0016878">
    <property type="term" value="F:acid-thiol ligase activity"/>
    <property type="evidence" value="ECO:0007669"/>
    <property type="project" value="UniProtKB-ARBA"/>
</dbReference>
<reference evidence="3 4" key="1">
    <citation type="submission" date="2019-05" db="EMBL/GenBank/DDBJ databases">
        <authorList>
            <person name="Zhou X."/>
        </authorList>
    </citation>
    <scope>NUCLEOTIDE SEQUENCE [LARGE SCALE GENOMIC DNA]</scope>
    <source>
        <strain evidence="3 4">DSM 432</strain>
    </source>
</reference>
<evidence type="ECO:0000259" key="2">
    <source>
        <dbReference type="Pfam" id="PF13193"/>
    </source>
</evidence>
<evidence type="ECO:0000313" key="4">
    <source>
        <dbReference type="Proteomes" id="UP000305131"/>
    </source>
</evidence>
<protein>
    <submittedName>
        <fullName evidence="3">AMP-dependent synthetase</fullName>
    </submittedName>
</protein>
<feature type="domain" description="AMP-dependent synthetase/ligase" evidence="1">
    <location>
        <begin position="9"/>
        <end position="349"/>
    </location>
</feature>
<dbReference type="InterPro" id="IPR025110">
    <property type="entry name" value="AMP-bd_C"/>
</dbReference>
<dbReference type="InterPro" id="IPR045851">
    <property type="entry name" value="AMP-bd_C_sf"/>
</dbReference>
<dbReference type="PANTHER" id="PTHR43767">
    <property type="entry name" value="LONG-CHAIN-FATTY-ACID--COA LIGASE"/>
    <property type="match status" value="1"/>
</dbReference>
<proteinExistence type="predicted"/>
<evidence type="ECO:0000259" key="1">
    <source>
        <dbReference type="Pfam" id="PF00501"/>
    </source>
</evidence>
<dbReference type="RefSeq" id="WP_138401509.1">
    <property type="nucleotide sequence ID" value="NZ_JBAFVI010000007.1"/>
</dbReference>
<evidence type="ECO:0000313" key="3">
    <source>
        <dbReference type="EMBL" id="TLX41001.1"/>
    </source>
</evidence>
<dbReference type="InterPro" id="IPR042099">
    <property type="entry name" value="ANL_N_sf"/>
</dbReference>
<dbReference type="GeneID" id="95776020"/>